<dbReference type="OrthoDB" id="3871906at2"/>
<sequence>MLAGLGRSEVSEAPGLFERVMWMSWGLDFVVPADHRAARWAMAYWLAAQVADGSLDPAVGAYRIWRDVAWNLGAPSAASRG</sequence>
<protein>
    <recommendedName>
        <fullName evidence="3">Aminoglycoside phosphotransferase</fullName>
    </recommendedName>
</protein>
<proteinExistence type="predicted"/>
<evidence type="ECO:0008006" key="3">
    <source>
        <dbReference type="Google" id="ProtNLM"/>
    </source>
</evidence>
<name>A0A371Q2C6_STRIH</name>
<reference evidence="1 2" key="1">
    <citation type="submission" date="2018-08" db="EMBL/GenBank/DDBJ databases">
        <title>Streptomyces NEAU-D10 sp. nov., a novel Actinomycete isolated from soil.</title>
        <authorList>
            <person name="Jin L."/>
        </authorList>
    </citation>
    <scope>NUCLEOTIDE SEQUENCE [LARGE SCALE GENOMIC DNA]</scope>
    <source>
        <strain evidence="1 2">NEAU-D10</strain>
    </source>
</reference>
<comment type="caution">
    <text evidence="1">The sequence shown here is derived from an EMBL/GenBank/DDBJ whole genome shotgun (WGS) entry which is preliminary data.</text>
</comment>
<keyword evidence="2" id="KW-1185">Reference proteome</keyword>
<dbReference type="AlphaFoldDB" id="A0A371Q2C6"/>
<evidence type="ECO:0000313" key="2">
    <source>
        <dbReference type="Proteomes" id="UP000262477"/>
    </source>
</evidence>
<dbReference type="EMBL" id="QUAC01000145">
    <property type="protein sequence ID" value="REK88876.1"/>
    <property type="molecule type" value="Genomic_DNA"/>
</dbReference>
<dbReference type="Proteomes" id="UP000262477">
    <property type="component" value="Unassembled WGS sequence"/>
</dbReference>
<evidence type="ECO:0000313" key="1">
    <source>
        <dbReference type="EMBL" id="REK88876.1"/>
    </source>
</evidence>
<accession>A0A371Q2C6</accession>
<dbReference type="RefSeq" id="WP_128508367.1">
    <property type="nucleotide sequence ID" value="NZ_QUAC01000145.1"/>
</dbReference>
<organism evidence="1 2">
    <name type="scientific">Streptomyces inhibens</name>
    <dbReference type="NCBI Taxonomy" id="2293571"/>
    <lineage>
        <taxon>Bacteria</taxon>
        <taxon>Bacillati</taxon>
        <taxon>Actinomycetota</taxon>
        <taxon>Actinomycetes</taxon>
        <taxon>Kitasatosporales</taxon>
        <taxon>Streptomycetaceae</taxon>
        <taxon>Streptomyces</taxon>
    </lineage>
</organism>
<gene>
    <name evidence="1" type="ORF">DY245_18530</name>
</gene>